<dbReference type="RefSeq" id="WP_251918156.1">
    <property type="nucleotide sequence ID" value="NZ_JAMRXG010000024.1"/>
</dbReference>
<organism evidence="1 2">
    <name type="scientific">Nocardia pulmonis</name>
    <dbReference type="NCBI Taxonomy" id="2951408"/>
    <lineage>
        <taxon>Bacteria</taxon>
        <taxon>Bacillati</taxon>
        <taxon>Actinomycetota</taxon>
        <taxon>Actinomycetes</taxon>
        <taxon>Mycobacteriales</taxon>
        <taxon>Nocardiaceae</taxon>
        <taxon>Nocardia</taxon>
    </lineage>
</organism>
<gene>
    <name evidence="1" type="ORF">NDR86_34720</name>
</gene>
<evidence type="ECO:0000313" key="1">
    <source>
        <dbReference type="EMBL" id="MCM6778649.1"/>
    </source>
</evidence>
<accession>A0A9X2ED33</accession>
<reference evidence="1" key="1">
    <citation type="submission" date="2022-06" db="EMBL/GenBank/DDBJ databases">
        <title>Novel species in genus nocardia.</title>
        <authorList>
            <person name="Li F."/>
        </authorList>
    </citation>
    <scope>NUCLEOTIDE SEQUENCE</scope>
    <source>
        <strain evidence="1">CDC141</strain>
    </source>
</reference>
<dbReference type="AlphaFoldDB" id="A0A9X2ED33"/>
<dbReference type="InterPro" id="IPR032710">
    <property type="entry name" value="NTF2-like_dom_sf"/>
</dbReference>
<dbReference type="Gene3D" id="3.10.450.50">
    <property type="match status" value="2"/>
</dbReference>
<protein>
    <recommendedName>
        <fullName evidence="3">SnoaL-like domain-containing protein</fullName>
    </recommendedName>
</protein>
<comment type="caution">
    <text evidence="1">The sequence shown here is derived from an EMBL/GenBank/DDBJ whole genome shotgun (WGS) entry which is preliminary data.</text>
</comment>
<evidence type="ECO:0000313" key="2">
    <source>
        <dbReference type="Proteomes" id="UP001139157"/>
    </source>
</evidence>
<keyword evidence="2" id="KW-1185">Reference proteome</keyword>
<proteinExistence type="predicted"/>
<dbReference type="Proteomes" id="UP001139157">
    <property type="component" value="Unassembled WGS sequence"/>
</dbReference>
<name>A0A9X2ED33_9NOCA</name>
<evidence type="ECO:0008006" key="3">
    <source>
        <dbReference type="Google" id="ProtNLM"/>
    </source>
</evidence>
<sequence>MTTEFSDGADRALIETLLTRSSARDADGVLAPFAPYATVTMPYQPPGFPAEMTGEARIRVRPAAEPHAWTADAEGEVTGRASARVYHCRLLDLFQVQHGKIAHMRQIRDSVDQLVSLGSDITGVNILT</sequence>
<dbReference type="EMBL" id="JAMRXG010000024">
    <property type="protein sequence ID" value="MCM6778649.1"/>
    <property type="molecule type" value="Genomic_DNA"/>
</dbReference>
<dbReference type="SUPFAM" id="SSF54427">
    <property type="entry name" value="NTF2-like"/>
    <property type="match status" value="1"/>
</dbReference>